<protein>
    <recommendedName>
        <fullName evidence="4">Galectin domain-containing protein</fullName>
    </recommendedName>
</protein>
<dbReference type="Pfam" id="PF18132">
    <property type="entry name" value="Tyrosinase_C"/>
    <property type="match status" value="1"/>
</dbReference>
<evidence type="ECO:0000256" key="1">
    <source>
        <dbReference type="ARBA" id="ARBA00001973"/>
    </source>
</evidence>
<gene>
    <name evidence="5" type="ORF">CNMCM7691_004458</name>
</gene>
<feature type="domain" description="Galectin" evidence="4">
    <location>
        <begin position="528"/>
        <end position="669"/>
    </location>
</feature>
<proteinExistence type="predicted"/>
<dbReference type="InterPro" id="IPR008922">
    <property type="entry name" value="Di-copper_centre_dom_sf"/>
</dbReference>
<comment type="caution">
    <text evidence="5">The sequence shown here is derived from an EMBL/GenBank/DDBJ whole genome shotgun (WGS) entry which is preliminary data.</text>
</comment>
<dbReference type="AlphaFoldDB" id="A0A8H6R3K3"/>
<dbReference type="PROSITE" id="PS51304">
    <property type="entry name" value="GALECTIN"/>
    <property type="match status" value="1"/>
</dbReference>
<evidence type="ECO:0000259" key="4">
    <source>
        <dbReference type="PROSITE" id="PS51304"/>
    </source>
</evidence>
<dbReference type="Pfam" id="PF00337">
    <property type="entry name" value="Gal-bind_lectin"/>
    <property type="match status" value="1"/>
</dbReference>
<dbReference type="Gene3D" id="2.60.310.20">
    <property type="match status" value="1"/>
</dbReference>
<evidence type="ECO:0000256" key="2">
    <source>
        <dbReference type="ARBA" id="ARBA00023002"/>
    </source>
</evidence>
<keyword evidence="3" id="KW-0503">Monooxygenase</keyword>
<dbReference type="InterPro" id="IPR041640">
    <property type="entry name" value="Tyrosinase_C"/>
</dbReference>
<dbReference type="InterPro" id="IPR013320">
    <property type="entry name" value="ConA-like_dom_sf"/>
</dbReference>
<dbReference type="SUPFAM" id="SSF49899">
    <property type="entry name" value="Concanavalin A-like lectins/glucanases"/>
    <property type="match status" value="1"/>
</dbReference>
<dbReference type="Gene3D" id="1.10.1280.10">
    <property type="entry name" value="Di-copper center containing domain from catechol oxidase"/>
    <property type="match status" value="2"/>
</dbReference>
<keyword evidence="2" id="KW-0560">Oxidoreductase</keyword>
<reference evidence="5" key="1">
    <citation type="submission" date="2020-06" db="EMBL/GenBank/DDBJ databases">
        <title>Draft genome sequences of strains closely related to Aspergillus parafelis and Aspergillus hiratsukae.</title>
        <authorList>
            <person name="Dos Santos R.A.C."/>
            <person name="Rivero-Menendez O."/>
            <person name="Steenwyk J.L."/>
            <person name="Mead M.E."/>
            <person name="Goldman G.H."/>
            <person name="Alastruey-Izquierdo A."/>
            <person name="Rokas A."/>
        </authorList>
    </citation>
    <scope>NUCLEOTIDE SEQUENCE</scope>
    <source>
        <strain evidence="5">CNM-CM7691</strain>
    </source>
</reference>
<evidence type="ECO:0000313" key="6">
    <source>
        <dbReference type="Proteomes" id="UP000641853"/>
    </source>
</evidence>
<accession>A0A8H6R3K3</accession>
<evidence type="ECO:0000256" key="3">
    <source>
        <dbReference type="ARBA" id="ARBA00023033"/>
    </source>
</evidence>
<sequence>MWKTEADQWRLPYWDWARTNRVPELAKYPTITVPKYDGTGVTRIDNPLFQFRNPTEKPMISAGVGADNPWESPEDNEEDMKFGACIGTSRWPDEVDRKPDTEAWRQGVVNNYKVADKFRSTNWAKEGEPEKPYGTTAEMVFRLLTVPIEYITFASTKLGQLPRTRTKVLPKKKKGPISQWTKILIWSTSTITSTAVPEVKGTWPINIDRLWAIWQTLNPDKWLDDASVPSDETFMNENYDEEKVSPTVPLHPFRRDKKGTYVTPNDVRYTANLGYSYADLQPWLDKYNPNKKFDRELFIKDLNRRINLLYGFSRILALDPKFPTMDGMATVEGGLLIQDYAFSIRFLKYGLGGDPFWIRLYLAQDKKNPAPMLDLIAEVYNFSQRPHTENGNCGNCKKLQKQKIKSTAYIAITPVLLNLAREGKKLGSLTKEVVLQYLRDHVYWSVIKGGRVLSSTEVKKLELEIVGSTNDSKHYEDPTRTPQFDNFKAQPSISGGAEGAFNPELYNTTPEPPPPRILPPKATLELGHSLPFKQQLGTDSVIIVKSSVVDLTLPSARGSDMTQLSITNTDGDVVFHISIRRTQGVIIFNTKPASGQWGPEVKIPLERRFKEKDEATILIHDEGEGYEIFIDWTHVHRFEKRIKATAPKAIHYGLSDGQEATSVLAPKLRVFTYPAMKDLFFAKVE</sequence>
<dbReference type="Proteomes" id="UP000641853">
    <property type="component" value="Unassembled WGS sequence"/>
</dbReference>
<dbReference type="GO" id="GO:0004497">
    <property type="term" value="F:monooxygenase activity"/>
    <property type="evidence" value="ECO:0007669"/>
    <property type="project" value="UniProtKB-KW"/>
</dbReference>
<comment type="cofactor">
    <cofactor evidence="1">
        <name>Cu(2+)</name>
        <dbReference type="ChEBI" id="CHEBI:29036"/>
    </cofactor>
</comment>
<dbReference type="SUPFAM" id="SSF48056">
    <property type="entry name" value="Di-copper centre-containing domain"/>
    <property type="match status" value="1"/>
</dbReference>
<keyword evidence="6" id="KW-1185">Reference proteome</keyword>
<dbReference type="InterPro" id="IPR001079">
    <property type="entry name" value="Galectin_CRD"/>
</dbReference>
<dbReference type="EMBL" id="JACBAG010001684">
    <property type="protein sequence ID" value="KAF7183968.1"/>
    <property type="molecule type" value="Genomic_DNA"/>
</dbReference>
<organism evidence="5 6">
    <name type="scientific">Aspergillus felis</name>
    <dbReference type="NCBI Taxonomy" id="1287682"/>
    <lineage>
        <taxon>Eukaryota</taxon>
        <taxon>Fungi</taxon>
        <taxon>Dikarya</taxon>
        <taxon>Ascomycota</taxon>
        <taxon>Pezizomycotina</taxon>
        <taxon>Eurotiomycetes</taxon>
        <taxon>Eurotiomycetidae</taxon>
        <taxon>Eurotiales</taxon>
        <taxon>Aspergillaceae</taxon>
        <taxon>Aspergillus</taxon>
        <taxon>Aspergillus subgen. Fumigati</taxon>
    </lineage>
</organism>
<evidence type="ECO:0000313" key="5">
    <source>
        <dbReference type="EMBL" id="KAF7183968.1"/>
    </source>
</evidence>
<name>A0A8H6R3K3_9EURO</name>
<dbReference type="Gene3D" id="2.60.120.200">
    <property type="match status" value="1"/>
</dbReference>
<dbReference type="GO" id="GO:0030246">
    <property type="term" value="F:carbohydrate binding"/>
    <property type="evidence" value="ECO:0007669"/>
    <property type="project" value="InterPro"/>
</dbReference>
<dbReference type="SMART" id="SM00276">
    <property type="entry name" value="GLECT"/>
    <property type="match status" value="1"/>
</dbReference>